<evidence type="ECO:0000256" key="1">
    <source>
        <dbReference type="ARBA" id="ARBA00004651"/>
    </source>
</evidence>
<evidence type="ECO:0000256" key="6">
    <source>
        <dbReference type="SAM" id="Phobius"/>
    </source>
</evidence>
<comment type="caution">
    <text evidence="8">The sequence shown here is derived from an EMBL/GenBank/DDBJ whole genome shotgun (WGS) entry which is preliminary data.</text>
</comment>
<dbReference type="InterPro" id="IPR017850">
    <property type="entry name" value="Alkaline_phosphatase_core_sf"/>
</dbReference>
<feature type="transmembrane region" description="Helical" evidence="6">
    <location>
        <begin position="62"/>
        <end position="88"/>
    </location>
</feature>
<gene>
    <name evidence="8" type="ORF">C9J01_02265</name>
</gene>
<evidence type="ECO:0000313" key="8">
    <source>
        <dbReference type="EMBL" id="PSW15858.1"/>
    </source>
</evidence>
<evidence type="ECO:0000313" key="9">
    <source>
        <dbReference type="Proteomes" id="UP000241346"/>
    </source>
</evidence>
<dbReference type="Pfam" id="PF00884">
    <property type="entry name" value="Sulfatase"/>
    <property type="match status" value="1"/>
</dbReference>
<protein>
    <recommendedName>
        <fullName evidence="7">Sulfatase N-terminal domain-containing protein</fullName>
    </recommendedName>
</protein>
<comment type="subcellular location">
    <subcellularLocation>
        <location evidence="1">Cell membrane</location>
        <topology evidence="1">Multi-pass membrane protein</topology>
    </subcellularLocation>
</comment>
<dbReference type="InterPro" id="IPR050448">
    <property type="entry name" value="OpgB/LTA_synthase_biosynth"/>
</dbReference>
<dbReference type="AlphaFoldDB" id="A0A2T3NK23"/>
<keyword evidence="3 6" id="KW-0812">Transmembrane</keyword>
<evidence type="ECO:0000256" key="4">
    <source>
        <dbReference type="ARBA" id="ARBA00022989"/>
    </source>
</evidence>
<dbReference type="EMBL" id="PYMB01000001">
    <property type="protein sequence ID" value="PSW15858.1"/>
    <property type="molecule type" value="Genomic_DNA"/>
</dbReference>
<feature type="transmembrane region" description="Helical" evidence="6">
    <location>
        <begin position="137"/>
        <end position="156"/>
    </location>
</feature>
<evidence type="ECO:0000256" key="3">
    <source>
        <dbReference type="ARBA" id="ARBA00022692"/>
    </source>
</evidence>
<dbReference type="Proteomes" id="UP000241346">
    <property type="component" value="Unassembled WGS sequence"/>
</dbReference>
<dbReference type="Gene3D" id="3.40.720.10">
    <property type="entry name" value="Alkaline Phosphatase, subunit A"/>
    <property type="match status" value="1"/>
</dbReference>
<keyword evidence="2" id="KW-1003">Cell membrane</keyword>
<dbReference type="SUPFAM" id="SSF53649">
    <property type="entry name" value="Alkaline phosphatase-like"/>
    <property type="match status" value="1"/>
</dbReference>
<feature type="transmembrane region" description="Helical" evidence="6">
    <location>
        <begin position="30"/>
        <end position="50"/>
    </location>
</feature>
<reference evidence="8 9" key="1">
    <citation type="submission" date="2018-03" db="EMBL/GenBank/DDBJ databases">
        <title>Whole genome sequencing of Histamine producing bacteria.</title>
        <authorList>
            <person name="Butler K."/>
        </authorList>
    </citation>
    <scope>NUCLEOTIDE SEQUENCE [LARGE SCALE GENOMIC DNA]</scope>
    <source>
        <strain evidence="8 9">DSM 19138</strain>
    </source>
</reference>
<evidence type="ECO:0000259" key="7">
    <source>
        <dbReference type="Pfam" id="PF00884"/>
    </source>
</evidence>
<dbReference type="GO" id="GO:0005886">
    <property type="term" value="C:plasma membrane"/>
    <property type="evidence" value="ECO:0007669"/>
    <property type="project" value="UniProtKB-SubCell"/>
</dbReference>
<dbReference type="PANTHER" id="PTHR47371:SF3">
    <property type="entry name" value="PHOSPHOGLYCEROL TRANSFERASE I"/>
    <property type="match status" value="1"/>
</dbReference>
<evidence type="ECO:0000256" key="2">
    <source>
        <dbReference type="ARBA" id="ARBA00022475"/>
    </source>
</evidence>
<keyword evidence="4 6" id="KW-1133">Transmembrane helix</keyword>
<organism evidence="8 9">
    <name type="scientific">Photobacterium rosenbergii</name>
    <dbReference type="NCBI Taxonomy" id="294936"/>
    <lineage>
        <taxon>Bacteria</taxon>
        <taxon>Pseudomonadati</taxon>
        <taxon>Pseudomonadota</taxon>
        <taxon>Gammaproteobacteria</taxon>
        <taxon>Vibrionales</taxon>
        <taxon>Vibrionaceae</taxon>
        <taxon>Photobacterium</taxon>
    </lineage>
</organism>
<sequence>MFIIFILLAPYLLKIFIIGGAFYIDDSNSYIKILFNDSKVILLCFFLYSLANISNIKFFYTLRLFSFFIFILYLIDTFLILLFSTRLYYNDILNMFNDAFLLFDTSDIYFVLTLLFTVLLFSVFIQRKPIDKKSHKLLSYCFITLAVSVSLNFFPIKQSTAREIFFQDYFSVNINTTKDKEYSDKFISSFTYSPIEQCSTIQEKKPDSIYIFLVESWSNYHSAFFGNENNWTPNLDFTAKKNISMTNFHANGFTTEAGLYSILTGNFPVLYKKKMKLDGAVGLTNFSNTKTLPKELSKYGYHSYFVTSGNLNFLDKGKWLREIGFSTIIGSDDFPKGSQRYLFNSVSDEELFNKVSTLSTDSTKSDSKLIVVENVSTHAPFYSPDKNGNIVQSEESAFLYTDKLLANLISTIATPNNLVIVLSDHRAMTPVTSTEKQSSGLLAVSKVPAFMIWDDINIQIDEEFQQTDLMNSIVGLVSDQQCFSDVLGSVFPVENAISPKCILHSRGDNRNIITAKCNQNFEAFNILLDGDNTRSINKKVDSKLALDIINHSRIIQN</sequence>
<feature type="transmembrane region" description="Helical" evidence="6">
    <location>
        <begin position="5"/>
        <end position="24"/>
    </location>
</feature>
<feature type="transmembrane region" description="Helical" evidence="6">
    <location>
        <begin position="108"/>
        <end position="125"/>
    </location>
</feature>
<feature type="domain" description="Sulfatase N-terminal" evidence="7">
    <location>
        <begin position="211"/>
        <end position="477"/>
    </location>
</feature>
<proteinExistence type="predicted"/>
<evidence type="ECO:0000256" key="5">
    <source>
        <dbReference type="ARBA" id="ARBA00023136"/>
    </source>
</evidence>
<accession>A0A2T3NK23</accession>
<dbReference type="PANTHER" id="PTHR47371">
    <property type="entry name" value="LIPOTEICHOIC ACID SYNTHASE"/>
    <property type="match status" value="1"/>
</dbReference>
<dbReference type="InterPro" id="IPR000917">
    <property type="entry name" value="Sulfatase_N"/>
</dbReference>
<keyword evidence="5 6" id="KW-0472">Membrane</keyword>
<name>A0A2T3NK23_9GAMM</name>